<evidence type="ECO:0000256" key="25">
    <source>
        <dbReference type="SAM" id="Phobius"/>
    </source>
</evidence>
<dbReference type="EMBL" id="CAXIEN010000429">
    <property type="protein sequence ID" value="CAL1297546.1"/>
    <property type="molecule type" value="Genomic_DNA"/>
</dbReference>
<dbReference type="EC" id="3.4.11.7" evidence="6"/>
<comment type="subunit">
    <text evidence="5">Homodimer; disulfide-linked.</text>
</comment>
<dbReference type="Gene3D" id="2.60.40.1910">
    <property type="match status" value="3"/>
</dbReference>
<evidence type="ECO:0000256" key="23">
    <source>
        <dbReference type="PIRSR" id="PIRSR634016-4"/>
    </source>
</evidence>
<feature type="region of interest" description="Disordered" evidence="24">
    <location>
        <begin position="47"/>
        <end position="82"/>
    </location>
</feature>
<feature type="domain" description="Aminopeptidase N-like N-terminal" evidence="28">
    <location>
        <begin position="1837"/>
        <end position="2022"/>
    </location>
</feature>
<feature type="domain" description="Peptidase M1 membrane alanine aminopeptidase" evidence="26">
    <location>
        <begin position="321"/>
        <end position="542"/>
    </location>
</feature>
<feature type="domain" description="Peptidase M1 membrane alanine aminopeptidase" evidence="26">
    <location>
        <begin position="2058"/>
        <end position="2271"/>
    </location>
</feature>
<evidence type="ECO:0000256" key="8">
    <source>
        <dbReference type="ARBA" id="ARBA00022475"/>
    </source>
</evidence>
<evidence type="ECO:0000313" key="30">
    <source>
        <dbReference type="Proteomes" id="UP001497382"/>
    </source>
</evidence>
<keyword evidence="7" id="KW-0031">Aminopeptidase</keyword>
<dbReference type="CDD" id="cd09601">
    <property type="entry name" value="M1_APN-Q_like"/>
    <property type="match status" value="3"/>
</dbReference>
<keyword evidence="20" id="KW-0325">Glycoprotein</keyword>
<keyword evidence="13 22" id="KW-0862">Zinc</keyword>
<keyword evidence="9" id="KW-0645">Protease</keyword>
<dbReference type="Gene3D" id="1.25.50.20">
    <property type="match status" value="3"/>
</dbReference>
<dbReference type="PANTHER" id="PTHR11533">
    <property type="entry name" value="PROTEASE M1 ZINC METALLOPROTEASE"/>
    <property type="match status" value="1"/>
</dbReference>
<reference evidence="29 30" key="1">
    <citation type="submission" date="2024-04" db="EMBL/GenBank/DDBJ databases">
        <authorList>
            <person name="Rising A."/>
            <person name="Reimegard J."/>
            <person name="Sonavane S."/>
            <person name="Akerstrom W."/>
            <person name="Nylinder S."/>
            <person name="Hedman E."/>
            <person name="Kallberg Y."/>
        </authorList>
    </citation>
    <scope>NUCLEOTIDE SEQUENCE [LARGE SCALE GENOMIC DNA]</scope>
</reference>
<feature type="transmembrane region" description="Helical" evidence="25">
    <location>
        <begin position="12"/>
        <end position="32"/>
    </location>
</feature>
<feature type="site" description="Transition state stabilizer" evidence="23">
    <location>
        <position position="479"/>
    </location>
</feature>
<evidence type="ECO:0000256" key="12">
    <source>
        <dbReference type="ARBA" id="ARBA00022801"/>
    </source>
</evidence>
<feature type="domain" description="ERAP1-like C-terminal" evidence="27">
    <location>
        <begin position="1485"/>
        <end position="1800"/>
    </location>
</feature>
<dbReference type="GO" id="GO:0006508">
    <property type="term" value="P:proteolysis"/>
    <property type="evidence" value="ECO:0007669"/>
    <property type="project" value="UniProtKB-KW"/>
</dbReference>
<sequence length="2712" mass="312192">MVKILGTQPSCVFAVIIFALLLFSVGLLVFVLKGQLHHESSLEEAVVSHKGSSRGPPVNTPSPPVVSTTLPDSQSDAAGHTHLPEDTPWLDFRLSKTVIPLHYDLLLHPDLDTDAFSGSVEIMTNVTKETRHFVVHAYKLTVRDVRVVDVRTDKEVSVAKQFVYGPHEYFVVTLEDQVKVGSYRLRYEFAGALNGTIIGFYKSRYKNGRNETRYLATSKFQPTYARRAFPCFDEPSFKATFSVALVHDQLHVALSNMPAESTDRYTFDPRLMVTKFQKSVPMVTYLVCFIVCDFEFQGKTLSSGKPFRVYTTPDQVNLTEYALNFGSRVLEYFERYFNIGYPLPKQDMVGIPDFSSGAMEHWGVITFRETNLLFDPHNSSPQNLQRISSVISHEMTHMWFGNLVTMSWWDDLWLNEGFASYVEYKGVDQQHPQWDTLSQFVTEELQPVMNLDSTLSSHPIVQPVLHPDEITEIFDDISYGKGASILRMLEFFVGEDNFRAGISNFLKKYQFRNAKTGDLWKELEVTCGLQGGRLISDIMRTWTEQMGFPYVTVSRNASTTFYARQSRFLKSRAMQAAERFEWSVPLSYTTGDGGSGIVWLHDGNELEFSVDAKPSSWVKFNVNQTGFFLVNYQKEEWLRFSDLLLNNPQALSPADRSNLLFDSFLLAEAGHVPLHLFLSTSQYLLRETHLIPWETAYAAFVYLCQMLEDTQVNVMLKGYIKDLTSDLYEQLGWRTSENHLDNLLRTTIIGLACHSGNQKCLSHASQLFQNWTQGQEIPSSLRSLVYNFGMSEIGREEQWNYMWSRYLLEESAAQKKTIMNGLAHVRKPYLILRYLDYAMDPEKVRSQDFFTILSYIAGNPVGRPLVWNFIRDNWTALVERFTLNNRYLGNAVKKICSYFTTEKQLEEMRSFFAKYPDAGAGKRRRQQALEAVQNNIRWIQRHVQGLKEWLEVEGPTPWYSPRLPSHTVPEHYDLHLHPSLTQDGFQGRVSIVVALRKPADRLLVHKAKLLNVSEAQVWSVLDSGELEKIEIQNKTEHEENEFLVLRIAEKLPVGRYRLYFEFEGPLALSLKGFYKSSYLDPQTQQRKFLAVTHLSPTHARQMFPCFDEPSYRATFNVSVLHSSTTFALSNAPVQRVSAAGEGLELSIFEKSLPMSTHLLAIVVCDFPFEETLSENGVKVRIYTAPHQLQNAEYALNSASKLLTYYEEYFGVPFPLKKLDMVVIPDLARSGVENWGLITLREDSVLCGRDCPMASRYRLATLIAKQLAHQWFGDLVTMRWWDEQYLNEGLSTFVSRKGVKHVEPNLDKEDDIELLRLTDALISDRTIYSRPIVQNVERVSGIYDDIECKKGSSILRMLEKYIGDDFREGISRFLARHSFGNAGAQDLWEALAAPKGLNVSRVMDTWTRQMNYPYLSVNCSGGESCTLRQHRFLEDPETAQLSAQPTPYDYTWHIPLMYRTSNNDEVTHLLINSTDEVSVDLSSSDWIKLNADFSGYYSVNYDRQTWNRIIELLHNNHTVFSTADRVNLLYDSFSLANAGLLAFDVPLKLIGYLRHEEYHGAWRIALAELNTLKKYFRMDRDVRELIKEYIRSLSKHLLKKYGWNDTGDYSERELRKVILLASCESRNQECLETAARLFKQWTKGASLSADTKQVVFWYGMKAYPADQTWSLMWDKLNATTQPREELVLLDALATLRNTTLLERLVRLSGNDSLVRKHHRLHLLKRIARNPKGFPLIAQLIYTQWDQLNRLYGSEETEAFAAEVFKGYSTKKDLQKVREFYLNQKGVTAYGARSHSQALYNIAWNIYWLNRHKEPVRDWLLANVYMPWRGIRLPKHILPTHYELLLKPNISAGTFDGREQIRFNVTMETDYLLIHESGLTINSSRLIGEADGEGVSIAEEFSYKRNEYHVILLQEKIPVGVYYLELEFAGKFATSGTGMDRYEYRNRESGLTSQLLATRFEATYARKVFPCFDEPAFKAKFKLSVVHPANLTAVSNMPEEKRVNVTEHTVKTTFVESVTMSTYLLSCVVSDFGYVQADYKGKPVRVYAPPDRLDETAHGLNMTVRLLGTLEEFFDVPFVLPKLDSVCIPGYSVPGMEHWGVISYNADRFLLNGSLPERRRILFADRVIAHEVVHQWFGNLVTMQWWDDLWLNEGMSTLIMYLPLKQYYPSIREVDVRKMSRMMCPDSSLDSHPIVRNVSTPDEIDSAFNVISYKKGAAVMKMLQHIMKDDFRKGLSNYLKKYAYKNAETKDLWAELDQATSLNVSVSGLMDTWTRQMGFPFVELTREGSNLTATQHWFSRNVNQSLAEVVARKQKYGFIWQIPLTFKNLGTGNEYTLWLTKKTATFQINAMKEDVVKFNPGFIGFYIVKYDSDDWQRLGKKLLEDHEAFDVADRYNLLHDAFVLAETDRLPYSTPLTLTKYLRKERDALPWNLFRDHLLYFQHSLDAESPALALFKKYVANLTSDLYDEYVASDVGKSRAVRSEFRKWDTKADSCPFSYSDMELELVLLDLACRSGNRKCLNSMHEELQMWLLGQNLTSDLHIVLEVAISHFGNDSLWMFLSDEMTANETERDRKFLLAEALTSFSSPTQIALTIDVMAFDARVDLELAKFIFLRLSNKPDALPHLWKYAIKHWDSLMNRLEAQNDPSIGIAVFCDKLKTIEYLGDFIRLMKKSSTASDFVTQSCLEEIQNSLEWATKYEEQLAGWLRENVSGE</sequence>
<evidence type="ECO:0000256" key="18">
    <source>
        <dbReference type="ARBA" id="ARBA00023136"/>
    </source>
</evidence>
<keyword evidence="18 25" id="KW-0472">Membrane</keyword>
<dbReference type="FunFam" id="1.10.390.10:FF:000013">
    <property type="entry name" value="Aminopeptidase N"/>
    <property type="match status" value="2"/>
</dbReference>
<dbReference type="PANTHER" id="PTHR11533:SF276">
    <property type="entry name" value="GLUTAMYL AMINOPEPTIDASE"/>
    <property type="match status" value="1"/>
</dbReference>
<keyword evidence="17" id="KW-0482">Metalloprotease</keyword>
<comment type="catalytic activity">
    <reaction evidence="1">
        <text>Release of N-terminal glutamate (and to a lesser extent aspartate) from a peptide.</text>
        <dbReference type="EC" id="3.4.11.7"/>
    </reaction>
</comment>
<dbReference type="GO" id="GO:0004230">
    <property type="term" value="F:glutamyl aminopeptidase activity"/>
    <property type="evidence" value="ECO:0007669"/>
    <property type="project" value="UniProtKB-EC"/>
</dbReference>
<evidence type="ECO:0000256" key="21">
    <source>
        <dbReference type="PIRSR" id="PIRSR634016-1"/>
    </source>
</evidence>
<dbReference type="InterPro" id="IPR001930">
    <property type="entry name" value="Peptidase_M1"/>
</dbReference>
<feature type="binding site" evidence="22">
    <location>
        <position position="393"/>
    </location>
    <ligand>
        <name>Zn(2+)</name>
        <dbReference type="ChEBI" id="CHEBI:29105"/>
        <note>catalytic</note>
    </ligand>
</feature>
<keyword evidence="14" id="KW-0106">Calcium</keyword>
<organism evidence="29 30">
    <name type="scientific">Larinioides sclopetarius</name>
    <dbReference type="NCBI Taxonomy" id="280406"/>
    <lineage>
        <taxon>Eukaryota</taxon>
        <taxon>Metazoa</taxon>
        <taxon>Ecdysozoa</taxon>
        <taxon>Arthropoda</taxon>
        <taxon>Chelicerata</taxon>
        <taxon>Arachnida</taxon>
        <taxon>Araneae</taxon>
        <taxon>Araneomorphae</taxon>
        <taxon>Entelegynae</taxon>
        <taxon>Araneoidea</taxon>
        <taxon>Araneidae</taxon>
        <taxon>Larinioides</taxon>
    </lineage>
</organism>
<feature type="domain" description="ERAP1-like C-terminal" evidence="27">
    <location>
        <begin position="2354"/>
        <end position="2643"/>
    </location>
</feature>
<evidence type="ECO:0000256" key="16">
    <source>
        <dbReference type="ARBA" id="ARBA00022989"/>
    </source>
</evidence>
<dbReference type="Pfam" id="PF11838">
    <property type="entry name" value="ERAP1_C"/>
    <property type="match status" value="3"/>
</dbReference>
<dbReference type="Pfam" id="PF17900">
    <property type="entry name" value="Peptidase_M1_N"/>
    <property type="match status" value="3"/>
</dbReference>
<evidence type="ECO:0000256" key="6">
    <source>
        <dbReference type="ARBA" id="ARBA00012567"/>
    </source>
</evidence>
<dbReference type="FunFam" id="2.60.40.1730:FF:000012">
    <property type="entry name" value="Aminopeptidase N"/>
    <property type="match status" value="3"/>
</dbReference>
<dbReference type="FunFam" id="2.60.40.1910:FF:000003">
    <property type="entry name" value="Aminopeptidase"/>
    <property type="match status" value="1"/>
</dbReference>
<dbReference type="GO" id="GO:0008270">
    <property type="term" value="F:zinc ion binding"/>
    <property type="evidence" value="ECO:0007669"/>
    <property type="project" value="InterPro"/>
</dbReference>
<dbReference type="InterPro" id="IPR042097">
    <property type="entry name" value="Aminopeptidase_N-like_N_sf"/>
</dbReference>
<evidence type="ECO:0000256" key="15">
    <source>
        <dbReference type="ARBA" id="ARBA00022968"/>
    </source>
</evidence>
<dbReference type="PRINTS" id="PR00756">
    <property type="entry name" value="ALADIPTASE"/>
</dbReference>
<keyword evidence="10 25" id="KW-0812">Transmembrane</keyword>
<evidence type="ECO:0000256" key="2">
    <source>
        <dbReference type="ARBA" id="ARBA00004401"/>
    </source>
</evidence>
<evidence type="ECO:0000259" key="27">
    <source>
        <dbReference type="Pfam" id="PF11838"/>
    </source>
</evidence>
<feature type="domain" description="Aminopeptidase N-like N-terminal" evidence="28">
    <location>
        <begin position="968"/>
        <end position="1158"/>
    </location>
</feature>
<feature type="domain" description="Peptidase M1 membrane alanine aminopeptidase" evidence="26">
    <location>
        <begin position="1193"/>
        <end position="1405"/>
    </location>
</feature>
<dbReference type="FunFam" id="1.10.390.10:FF:000016">
    <property type="entry name" value="Glutamyl aminopeptidase"/>
    <property type="match status" value="1"/>
</dbReference>
<dbReference type="InterPro" id="IPR050344">
    <property type="entry name" value="Peptidase_M1_aminopeptidases"/>
</dbReference>
<feature type="domain" description="ERAP1-like C-terminal" evidence="27">
    <location>
        <begin position="617"/>
        <end position="933"/>
    </location>
</feature>
<gene>
    <name evidence="29" type="ORF">LARSCL_LOCUS20361</name>
</gene>
<evidence type="ECO:0000256" key="9">
    <source>
        <dbReference type="ARBA" id="ARBA00022670"/>
    </source>
</evidence>
<dbReference type="InterPro" id="IPR034016">
    <property type="entry name" value="M1_APN-typ"/>
</dbReference>
<evidence type="ECO:0000256" key="19">
    <source>
        <dbReference type="ARBA" id="ARBA00023157"/>
    </source>
</evidence>
<keyword evidence="11 22" id="KW-0479">Metal-binding</keyword>
<dbReference type="GO" id="GO:0005886">
    <property type="term" value="C:plasma membrane"/>
    <property type="evidence" value="ECO:0007669"/>
    <property type="project" value="UniProtKB-SubCell"/>
</dbReference>
<name>A0AAV2BP49_9ARAC</name>
<dbReference type="InterPro" id="IPR045357">
    <property type="entry name" value="Aminopeptidase_N-like_N"/>
</dbReference>
<dbReference type="InterPro" id="IPR014782">
    <property type="entry name" value="Peptidase_M1_dom"/>
</dbReference>
<evidence type="ECO:0000256" key="20">
    <source>
        <dbReference type="ARBA" id="ARBA00023180"/>
    </source>
</evidence>
<evidence type="ECO:0000256" key="24">
    <source>
        <dbReference type="SAM" id="MobiDB-lite"/>
    </source>
</evidence>
<keyword evidence="30" id="KW-1185">Reference proteome</keyword>
<keyword evidence="15" id="KW-0735">Signal-anchor</keyword>
<evidence type="ECO:0000256" key="1">
    <source>
        <dbReference type="ARBA" id="ARBA00001703"/>
    </source>
</evidence>
<dbReference type="GO" id="GO:0070006">
    <property type="term" value="F:metalloaminopeptidase activity"/>
    <property type="evidence" value="ECO:0007669"/>
    <property type="project" value="TreeGrafter"/>
</dbReference>
<dbReference type="GO" id="GO:0005615">
    <property type="term" value="C:extracellular space"/>
    <property type="evidence" value="ECO:0007669"/>
    <property type="project" value="TreeGrafter"/>
</dbReference>
<dbReference type="Gene3D" id="1.10.390.10">
    <property type="entry name" value="Neutral Protease Domain 2"/>
    <property type="match status" value="3"/>
</dbReference>
<dbReference type="GO" id="GO:0005737">
    <property type="term" value="C:cytoplasm"/>
    <property type="evidence" value="ECO:0007669"/>
    <property type="project" value="TreeGrafter"/>
</dbReference>
<evidence type="ECO:0000256" key="13">
    <source>
        <dbReference type="ARBA" id="ARBA00022833"/>
    </source>
</evidence>
<keyword evidence="8" id="KW-1003">Cell membrane</keyword>
<comment type="caution">
    <text evidence="29">The sequence shown here is derived from an EMBL/GenBank/DDBJ whole genome shotgun (WGS) entry which is preliminary data.</text>
</comment>
<keyword evidence="16 25" id="KW-1133">Transmembrane helix</keyword>
<evidence type="ECO:0000256" key="5">
    <source>
        <dbReference type="ARBA" id="ARBA00011748"/>
    </source>
</evidence>
<evidence type="ECO:0000256" key="3">
    <source>
        <dbReference type="ARBA" id="ARBA00004609"/>
    </source>
</evidence>
<feature type="binding site" evidence="22">
    <location>
        <position position="397"/>
    </location>
    <ligand>
        <name>Zn(2+)</name>
        <dbReference type="ChEBI" id="CHEBI:29105"/>
        <note>catalytic</note>
    </ligand>
</feature>
<comment type="subcellular location">
    <subcellularLocation>
        <location evidence="3">Cell membrane</location>
        <topology evidence="3">Lipid-anchor</topology>
        <topology evidence="3">GPI-anchor</topology>
    </subcellularLocation>
    <subcellularLocation>
        <location evidence="2">Cell membrane</location>
        <topology evidence="2">Single-pass type II membrane protein</topology>
    </subcellularLocation>
</comment>
<evidence type="ECO:0000313" key="29">
    <source>
        <dbReference type="EMBL" id="CAL1297546.1"/>
    </source>
</evidence>
<comment type="similarity">
    <text evidence="4">Belongs to the peptidase M1 family.</text>
</comment>
<dbReference type="Proteomes" id="UP001497382">
    <property type="component" value="Unassembled WGS sequence"/>
</dbReference>
<evidence type="ECO:0000256" key="14">
    <source>
        <dbReference type="ARBA" id="ARBA00022837"/>
    </source>
</evidence>
<evidence type="ECO:0000256" key="17">
    <source>
        <dbReference type="ARBA" id="ARBA00023049"/>
    </source>
</evidence>
<dbReference type="InterPro" id="IPR027268">
    <property type="entry name" value="Peptidase_M4/M1_CTD_sf"/>
</dbReference>
<evidence type="ECO:0000259" key="26">
    <source>
        <dbReference type="Pfam" id="PF01433"/>
    </source>
</evidence>
<dbReference type="GO" id="GO:0043171">
    <property type="term" value="P:peptide catabolic process"/>
    <property type="evidence" value="ECO:0007669"/>
    <property type="project" value="TreeGrafter"/>
</dbReference>
<dbReference type="SUPFAM" id="SSF63737">
    <property type="entry name" value="Leukotriene A4 hydrolase N-terminal domain"/>
    <property type="match status" value="3"/>
</dbReference>
<evidence type="ECO:0000256" key="11">
    <source>
        <dbReference type="ARBA" id="ARBA00022723"/>
    </source>
</evidence>
<keyword evidence="19" id="KW-1015">Disulfide bond</keyword>
<dbReference type="Pfam" id="PF01433">
    <property type="entry name" value="Peptidase_M1"/>
    <property type="match status" value="3"/>
</dbReference>
<evidence type="ECO:0000256" key="22">
    <source>
        <dbReference type="PIRSR" id="PIRSR634016-3"/>
    </source>
</evidence>
<evidence type="ECO:0000256" key="4">
    <source>
        <dbReference type="ARBA" id="ARBA00010136"/>
    </source>
</evidence>
<dbReference type="SUPFAM" id="SSF55486">
    <property type="entry name" value="Metalloproteases ('zincins'), catalytic domain"/>
    <property type="match status" value="3"/>
</dbReference>
<protein>
    <recommendedName>
        <fullName evidence="6">glutamyl aminopeptidase</fullName>
        <ecNumber evidence="6">3.4.11.7</ecNumber>
    </recommendedName>
</protein>
<proteinExistence type="inferred from homology"/>
<evidence type="ECO:0000256" key="7">
    <source>
        <dbReference type="ARBA" id="ARBA00022438"/>
    </source>
</evidence>
<dbReference type="Gene3D" id="2.60.40.1730">
    <property type="entry name" value="tricorn interacting facor f3 domain"/>
    <property type="match status" value="3"/>
</dbReference>
<evidence type="ECO:0000259" key="28">
    <source>
        <dbReference type="Pfam" id="PF17900"/>
    </source>
</evidence>
<feature type="domain" description="Aminopeptidase N-like N-terminal" evidence="28">
    <location>
        <begin position="100"/>
        <end position="286"/>
    </location>
</feature>
<evidence type="ECO:0000256" key="10">
    <source>
        <dbReference type="ARBA" id="ARBA00022692"/>
    </source>
</evidence>
<dbReference type="FunFam" id="1.25.50.20:FF:000001">
    <property type="entry name" value="Aminopeptidase"/>
    <property type="match status" value="1"/>
</dbReference>
<dbReference type="GO" id="GO:0042277">
    <property type="term" value="F:peptide binding"/>
    <property type="evidence" value="ECO:0007669"/>
    <property type="project" value="TreeGrafter"/>
</dbReference>
<comment type="cofactor">
    <cofactor evidence="22">
        <name>Zn(2+)</name>
        <dbReference type="ChEBI" id="CHEBI:29105"/>
    </cofactor>
    <text evidence="22">Binds 1 zinc ion per subunit.</text>
</comment>
<feature type="binding site" evidence="22">
    <location>
        <position position="416"/>
    </location>
    <ligand>
        <name>Zn(2+)</name>
        <dbReference type="ChEBI" id="CHEBI:29105"/>
        <note>catalytic</note>
    </ligand>
</feature>
<accession>A0AAV2BP49</accession>
<feature type="active site" description="Proton acceptor" evidence="21">
    <location>
        <position position="394"/>
    </location>
</feature>
<keyword evidence="12" id="KW-0378">Hydrolase</keyword>
<dbReference type="InterPro" id="IPR024571">
    <property type="entry name" value="ERAP1-like_C_dom"/>
</dbReference>